<reference evidence="4" key="2">
    <citation type="submission" date="2021-04" db="EMBL/GenBank/DDBJ databases">
        <authorList>
            <person name="Gilroy R."/>
        </authorList>
    </citation>
    <scope>NUCLEOTIDE SEQUENCE</scope>
    <source>
        <strain evidence="4">ChiSjej1B19-5720</strain>
    </source>
</reference>
<protein>
    <submittedName>
        <fullName evidence="4">Leucine-rich repeat domain-containing protein</fullName>
    </submittedName>
</protein>
<name>A0A9D2LUU2_9FIRM</name>
<dbReference type="PANTHER" id="PTHR45661">
    <property type="entry name" value="SURFACE ANTIGEN"/>
    <property type="match status" value="1"/>
</dbReference>
<feature type="region of interest" description="Disordered" evidence="1">
    <location>
        <begin position="63"/>
        <end position="84"/>
    </location>
</feature>
<dbReference type="InterPro" id="IPR053139">
    <property type="entry name" value="Surface_bspA-like"/>
</dbReference>
<keyword evidence="2" id="KW-0812">Transmembrane</keyword>
<keyword evidence="2" id="KW-0472">Membrane</keyword>
<dbReference type="InterPro" id="IPR032675">
    <property type="entry name" value="LRR_dom_sf"/>
</dbReference>
<sequence>MKKKRMLAMILAAAMCLGTGNTAWAAEFQDEGEAVEVFSSTEGQSVPSEETFSDGISEQIETPFTEEPENQEMFSSGSEAEEGTEGLVYEYSEESDSYTVVKGINKDSVYIPAAYEGKPVMEIAAGAFKDFDAMQRVFLAQPGATIHTGAFQNCSSLIYVGIEGSINIESRAFTDCPKLYSMSWLDCVEQVPCTIAPDAFDMDSKVILWSYGRIDDEGESFQALDMESYFEFDEDGVTYIEAWQIDDQPNDIGSIVTNFNNSCSILTLWSDGLEPGIIYRKAFYGCDKLEELTINPEMQSIQTKAFANCTNLRKVYIPSSVKEIADDAFSGCTKVTITGMPGSYAQTYAQAHSIPFKAAVSAPSITNITINKNMATIELSDFYGDMYYCVAGTVKRNNEPVRGKNGRIAIYQTGNKVVFRNLSKGTYYIGARALSFEGTKKTYSGWSNIIRVSIQADTPARPEISSVNVSGRNIRLNASLPKGAFGYDVMLSRGTKKNDSSLFGTIYFPIAPFFLCAWPGSSIILLRSA</sequence>
<reference evidence="4" key="1">
    <citation type="journal article" date="2021" name="PeerJ">
        <title>Extensive microbial diversity within the chicken gut microbiome revealed by metagenomics and culture.</title>
        <authorList>
            <person name="Gilroy R."/>
            <person name="Ravi A."/>
            <person name="Getino M."/>
            <person name="Pursley I."/>
            <person name="Horton D.L."/>
            <person name="Alikhan N.F."/>
            <person name="Baker D."/>
            <person name="Gharbi K."/>
            <person name="Hall N."/>
            <person name="Watson M."/>
            <person name="Adriaenssens E.M."/>
            <person name="Foster-Nyarko E."/>
            <person name="Jarju S."/>
            <person name="Secka A."/>
            <person name="Antonio M."/>
            <person name="Oren A."/>
            <person name="Chaudhuri R.R."/>
            <person name="La Ragione R."/>
            <person name="Hildebrand F."/>
            <person name="Pallen M.J."/>
        </authorList>
    </citation>
    <scope>NUCLEOTIDE SEQUENCE</scope>
    <source>
        <strain evidence="4">ChiSjej1B19-5720</strain>
    </source>
</reference>
<accession>A0A9D2LUU2</accession>
<proteinExistence type="predicted"/>
<comment type="caution">
    <text evidence="4">The sequence shown here is derived from an EMBL/GenBank/DDBJ whole genome shotgun (WGS) entry which is preliminary data.</text>
</comment>
<gene>
    <name evidence="4" type="ORF">IAA06_14475</name>
</gene>
<evidence type="ECO:0000256" key="3">
    <source>
        <dbReference type="SAM" id="SignalP"/>
    </source>
</evidence>
<evidence type="ECO:0000256" key="1">
    <source>
        <dbReference type="SAM" id="MobiDB-lite"/>
    </source>
</evidence>
<feature type="signal peptide" evidence="3">
    <location>
        <begin position="1"/>
        <end position="25"/>
    </location>
</feature>
<dbReference type="PANTHER" id="PTHR45661:SF3">
    <property type="entry name" value="IG-LIKE DOMAIN-CONTAINING PROTEIN"/>
    <property type="match status" value="1"/>
</dbReference>
<keyword evidence="3" id="KW-0732">Signal</keyword>
<feature type="transmembrane region" description="Helical" evidence="2">
    <location>
        <begin position="506"/>
        <end position="526"/>
    </location>
</feature>
<dbReference type="Gene3D" id="3.80.10.10">
    <property type="entry name" value="Ribonuclease Inhibitor"/>
    <property type="match status" value="2"/>
</dbReference>
<dbReference type="SUPFAM" id="SSF52058">
    <property type="entry name" value="L domain-like"/>
    <property type="match status" value="1"/>
</dbReference>
<evidence type="ECO:0000313" key="5">
    <source>
        <dbReference type="Proteomes" id="UP000823842"/>
    </source>
</evidence>
<evidence type="ECO:0000256" key="2">
    <source>
        <dbReference type="SAM" id="Phobius"/>
    </source>
</evidence>
<dbReference type="EMBL" id="DWYZ01000278">
    <property type="protein sequence ID" value="HJB29976.1"/>
    <property type="molecule type" value="Genomic_DNA"/>
</dbReference>
<dbReference type="Pfam" id="PF13306">
    <property type="entry name" value="LRR_5"/>
    <property type="match status" value="2"/>
</dbReference>
<organism evidence="4 5">
    <name type="scientific">Candidatus Blautia faecavium</name>
    <dbReference type="NCBI Taxonomy" id="2838487"/>
    <lineage>
        <taxon>Bacteria</taxon>
        <taxon>Bacillati</taxon>
        <taxon>Bacillota</taxon>
        <taxon>Clostridia</taxon>
        <taxon>Lachnospirales</taxon>
        <taxon>Lachnospiraceae</taxon>
        <taxon>Blautia</taxon>
    </lineage>
</organism>
<dbReference type="Proteomes" id="UP000823842">
    <property type="component" value="Unassembled WGS sequence"/>
</dbReference>
<dbReference type="AlphaFoldDB" id="A0A9D2LUU2"/>
<dbReference type="InterPro" id="IPR026906">
    <property type="entry name" value="LRR_5"/>
</dbReference>
<feature type="chain" id="PRO_5039128133" evidence="3">
    <location>
        <begin position="26"/>
        <end position="529"/>
    </location>
</feature>
<evidence type="ECO:0000313" key="4">
    <source>
        <dbReference type="EMBL" id="HJB29976.1"/>
    </source>
</evidence>
<keyword evidence="2" id="KW-1133">Transmembrane helix</keyword>